<dbReference type="SUPFAM" id="SSF48350">
    <property type="entry name" value="GTPase activation domain, GAP"/>
    <property type="match status" value="1"/>
</dbReference>
<dbReference type="PROSITE" id="PS00479">
    <property type="entry name" value="ZF_DAG_PE_1"/>
    <property type="match status" value="1"/>
</dbReference>
<dbReference type="EMBL" id="JTDE01001297">
    <property type="protein sequence ID" value="KAF7259239.1"/>
    <property type="molecule type" value="Genomic_DNA"/>
</dbReference>
<dbReference type="GO" id="GO:0007165">
    <property type="term" value="P:signal transduction"/>
    <property type="evidence" value="ECO:0007669"/>
    <property type="project" value="InterPro"/>
</dbReference>
<feature type="domain" description="Phorbol-ester/DAG-type" evidence="6">
    <location>
        <begin position="301"/>
        <end position="352"/>
    </location>
</feature>
<feature type="region of interest" description="Disordered" evidence="4">
    <location>
        <begin position="987"/>
        <end position="1015"/>
    </location>
</feature>
<evidence type="ECO:0000256" key="4">
    <source>
        <dbReference type="SAM" id="MobiDB-lite"/>
    </source>
</evidence>
<name>A0A8S9YVZ2_9TREM</name>
<dbReference type="Gene3D" id="3.30.60.20">
    <property type="match status" value="2"/>
</dbReference>
<dbReference type="GO" id="GO:0046872">
    <property type="term" value="F:metal ion binding"/>
    <property type="evidence" value="ECO:0007669"/>
    <property type="project" value="UniProtKB-KW"/>
</dbReference>
<protein>
    <recommendedName>
        <fullName evidence="10">Phosphatidylinositol 3-kinase regulatory subunit alpha</fullName>
    </recommendedName>
</protein>
<evidence type="ECO:0000313" key="9">
    <source>
        <dbReference type="Proteomes" id="UP000822476"/>
    </source>
</evidence>
<dbReference type="PROSITE" id="PS50081">
    <property type="entry name" value="ZF_DAG_PE_2"/>
    <property type="match status" value="2"/>
</dbReference>
<evidence type="ECO:0000256" key="1">
    <source>
        <dbReference type="ARBA" id="ARBA00022723"/>
    </source>
</evidence>
<dbReference type="GO" id="GO:0005737">
    <property type="term" value="C:cytoplasm"/>
    <property type="evidence" value="ECO:0007669"/>
    <property type="project" value="TreeGrafter"/>
</dbReference>
<evidence type="ECO:0000259" key="5">
    <source>
        <dbReference type="PROSITE" id="PS50001"/>
    </source>
</evidence>
<feature type="domain" description="SH2" evidence="5">
    <location>
        <begin position="1050"/>
        <end position="1144"/>
    </location>
</feature>
<feature type="region of interest" description="Disordered" evidence="4">
    <location>
        <begin position="800"/>
        <end position="828"/>
    </location>
</feature>
<feature type="region of interest" description="Disordered" evidence="4">
    <location>
        <begin position="268"/>
        <end position="287"/>
    </location>
</feature>
<gene>
    <name evidence="8" type="ORF">EG68_03413</name>
</gene>
<evidence type="ECO:0008006" key="10">
    <source>
        <dbReference type="Google" id="ProtNLM"/>
    </source>
</evidence>
<dbReference type="PROSITE" id="PS50001">
    <property type="entry name" value="SH2"/>
    <property type="match status" value="2"/>
</dbReference>
<evidence type="ECO:0000256" key="2">
    <source>
        <dbReference type="ARBA" id="ARBA00022833"/>
    </source>
</evidence>
<dbReference type="Pfam" id="PF00130">
    <property type="entry name" value="C1_1"/>
    <property type="match status" value="1"/>
</dbReference>
<evidence type="ECO:0000313" key="8">
    <source>
        <dbReference type="EMBL" id="KAF7259239.1"/>
    </source>
</evidence>
<keyword evidence="1" id="KW-0479">Metal-binding</keyword>
<dbReference type="SMART" id="SM00109">
    <property type="entry name" value="C1"/>
    <property type="match status" value="2"/>
</dbReference>
<dbReference type="Pfam" id="PF00017">
    <property type="entry name" value="SH2"/>
    <property type="match status" value="2"/>
</dbReference>
<dbReference type="SUPFAM" id="SSF47769">
    <property type="entry name" value="SAM/Pointed domain"/>
    <property type="match status" value="1"/>
</dbReference>
<dbReference type="InterPro" id="IPR046349">
    <property type="entry name" value="C1-like_sf"/>
</dbReference>
<dbReference type="Gene3D" id="3.30.505.10">
    <property type="entry name" value="SH2 domain"/>
    <property type="match status" value="2"/>
</dbReference>
<dbReference type="SMART" id="SM00252">
    <property type="entry name" value="SH2"/>
    <property type="match status" value="2"/>
</dbReference>
<dbReference type="PRINTS" id="PR00401">
    <property type="entry name" value="SH2DOMAIN"/>
</dbReference>
<accession>A0A8S9YVZ2</accession>
<dbReference type="InterPro" id="IPR036860">
    <property type="entry name" value="SH2_dom_sf"/>
</dbReference>
<feature type="compositionally biased region" description="Polar residues" evidence="4">
    <location>
        <begin position="989"/>
        <end position="1006"/>
    </location>
</feature>
<evidence type="ECO:0000259" key="6">
    <source>
        <dbReference type="PROSITE" id="PS50081"/>
    </source>
</evidence>
<dbReference type="OrthoDB" id="3175255at2759"/>
<comment type="caution">
    <text evidence="8">The sequence shown here is derived from an EMBL/GenBank/DDBJ whole genome shotgun (WGS) entry which is preliminary data.</text>
</comment>
<dbReference type="GO" id="GO:0005085">
    <property type="term" value="F:guanyl-nucleotide exchange factor activity"/>
    <property type="evidence" value="ECO:0007669"/>
    <property type="project" value="TreeGrafter"/>
</dbReference>
<dbReference type="InterPro" id="IPR008936">
    <property type="entry name" value="Rho_GTPase_activation_prot"/>
</dbReference>
<dbReference type="PROSITE" id="PS50238">
    <property type="entry name" value="RHOGAP"/>
    <property type="match status" value="1"/>
</dbReference>
<dbReference type="InterPro" id="IPR000198">
    <property type="entry name" value="RhoGAP_dom"/>
</dbReference>
<organism evidence="8 9">
    <name type="scientific">Paragonimus skrjabini miyazakii</name>
    <dbReference type="NCBI Taxonomy" id="59628"/>
    <lineage>
        <taxon>Eukaryota</taxon>
        <taxon>Metazoa</taxon>
        <taxon>Spiralia</taxon>
        <taxon>Lophotrochozoa</taxon>
        <taxon>Platyhelminthes</taxon>
        <taxon>Trematoda</taxon>
        <taxon>Digenea</taxon>
        <taxon>Plagiorchiida</taxon>
        <taxon>Troglotremata</taxon>
        <taxon>Troglotrematidae</taxon>
        <taxon>Paragonimus</taxon>
    </lineage>
</organism>
<reference evidence="8" key="1">
    <citation type="submission" date="2019-07" db="EMBL/GenBank/DDBJ databases">
        <title>Annotation for the trematode Paragonimus miyazaki's.</title>
        <authorList>
            <person name="Choi Y.-J."/>
        </authorList>
    </citation>
    <scope>NUCLEOTIDE SEQUENCE</scope>
    <source>
        <strain evidence="8">Japan</strain>
    </source>
</reference>
<keyword evidence="3" id="KW-0727">SH2 domain</keyword>
<dbReference type="SMART" id="SM00324">
    <property type="entry name" value="RhoGAP"/>
    <property type="match status" value="1"/>
</dbReference>
<dbReference type="SUPFAM" id="SSF57889">
    <property type="entry name" value="Cysteine-rich domain"/>
    <property type="match status" value="2"/>
</dbReference>
<dbReference type="Gene3D" id="1.10.150.50">
    <property type="entry name" value="Transcription Factor, Ets-1"/>
    <property type="match status" value="1"/>
</dbReference>
<dbReference type="SUPFAM" id="SSF55550">
    <property type="entry name" value="SH2 domain"/>
    <property type="match status" value="2"/>
</dbReference>
<dbReference type="AlphaFoldDB" id="A0A8S9YVZ2"/>
<dbReference type="InterPro" id="IPR002219">
    <property type="entry name" value="PKC_DAG/PE"/>
</dbReference>
<dbReference type="PANTHER" id="PTHR45818">
    <property type="entry name" value="PROTEIN VAV"/>
    <property type="match status" value="1"/>
</dbReference>
<evidence type="ECO:0000256" key="3">
    <source>
        <dbReference type="PROSITE-ProRule" id="PRU00191"/>
    </source>
</evidence>
<keyword evidence="9" id="KW-1185">Reference proteome</keyword>
<dbReference type="Proteomes" id="UP000822476">
    <property type="component" value="Unassembled WGS sequence"/>
</dbReference>
<keyword evidence="2" id="KW-0862">Zinc</keyword>
<dbReference type="Gene3D" id="1.10.555.10">
    <property type="entry name" value="Rho GTPase activation protein"/>
    <property type="match status" value="1"/>
</dbReference>
<evidence type="ECO:0000259" key="7">
    <source>
        <dbReference type="PROSITE" id="PS50238"/>
    </source>
</evidence>
<dbReference type="InterPro" id="IPR000980">
    <property type="entry name" value="SH2"/>
</dbReference>
<dbReference type="PANTHER" id="PTHR45818:SF3">
    <property type="entry name" value="PROTEIN VAV"/>
    <property type="match status" value="1"/>
</dbReference>
<feature type="domain" description="Phorbol-ester/DAG-type" evidence="6">
    <location>
        <begin position="86"/>
        <end position="140"/>
    </location>
</feature>
<sequence length="1149" mass="128365">MSQSDPVPNALECQHQLCPSAVDPPTPQVPPRSQRLAGLNRLNPDIVGTSSSRTTLPSMNLGCVSAAERSSACSTPVDSRDQPLRPHRFHCVSVSCPQLCSLCNDYIITPRCNAFRCSHCRALFHTACSRVVSRANRVPCSRMDHVQYSQMDPIIPIDPELGEKNSSTHTSAISTTEQPLAGWNRFQVAYWLAVVGLGRFVVLFMRRKVDGRTLLQLAPYSSHLDEVVDVFNRQALRRAIMVISGRQPGAGEDAPLTSTTMVTTSEETSTNTSEHTMNLASIPTPPPPPKLADDPLTRHTAHELRISSFLQEVACALCGLPLLGLSRQGYQCLACGMIFHRVCAALDDLPECAREPPSAVDMDSPMFTCRDTLDYTHLPTRLIPNNSEYFGVALEQQPLDTISKVPSFLLVCTTEIERLSSNSFTPPSDNQPTDPIDLVSAYQQSALTSTLYDLRQQFAHVLPTADLIGSDVVRLTQLLKSFLRDLPVSVIPEANYKEFCALSLVNSETDRNKAVQKFLHELPEVHRRCLEHIMKHLDFVWSHQRKLRDHIWPEDAGQSSFSSTSTSRAQLMCKPINWLLVFRQILIRPPWPKLIDLATGLDVHLQALQTVFFSLASSTVREPNVSLRLEPTVFHPSAQRKLKASSSESCQADYGVVDQPPLVEPIDTDIPGPTVHTPPSATSQAENLRDLSTQEWYWGNVSQVEVREIMAGLSDGFFLVRDASESSAGAFTLVVRRQGDNKLFRIYHRGDYFGVYDPPPPVFRLVSQLIEYYRSHSILFGEELMLRPISHRHNRFLSSTTSRLSTSSSSGSLPSASSSAQRPLSSQLTPSSRELGVFACYLPKEQLFNELSRTDLELSRCDVRIKELAALGRAATQSREEAARLIKGHRKLQEWLRLQKTRLSESAGPKDKGALSRHFDLLDQKLHKSEGQLNESIRQFAVKSNQYRDLLEDQVQSNSRRRKLRRQAQEIRRALKEQGVPEELILSGTGHSITNRSPSVESATVTSNSASRPRSSNLLRLSGSLGTIVLDDYENIGPNSNLGINDRTTWFMADFSRDQAEHLLRSKPAGTFLIRTSSEGRRLALSIRLTSSVQHCLIYHVDNRYGFVQQSCTFDSLEALVLFYHVNSLKQHNTLLNTTLRYPALAGHL</sequence>
<dbReference type="CDD" id="cd00159">
    <property type="entry name" value="RhoGAP"/>
    <property type="match status" value="1"/>
</dbReference>
<proteinExistence type="predicted"/>
<feature type="domain" description="SH2" evidence="5">
    <location>
        <begin position="696"/>
        <end position="789"/>
    </location>
</feature>
<dbReference type="Pfam" id="PF00620">
    <property type="entry name" value="RhoGAP"/>
    <property type="match status" value="1"/>
</dbReference>
<feature type="domain" description="Rho-GAP" evidence="7">
    <location>
        <begin position="397"/>
        <end position="612"/>
    </location>
</feature>
<dbReference type="InterPro" id="IPR013761">
    <property type="entry name" value="SAM/pointed_sf"/>
</dbReference>